<name>A0ACC3MMG6_9PEZI</name>
<accession>A0ACC3MMG6</accession>
<comment type="caution">
    <text evidence="1">The sequence shown here is derived from an EMBL/GenBank/DDBJ whole genome shotgun (WGS) entry which is preliminary data.</text>
</comment>
<evidence type="ECO:0000313" key="2">
    <source>
        <dbReference type="Proteomes" id="UP001281147"/>
    </source>
</evidence>
<protein>
    <submittedName>
        <fullName evidence="1">Uncharacterized protein</fullName>
    </submittedName>
</protein>
<gene>
    <name evidence="1" type="ORF">LTR37_017131</name>
</gene>
<evidence type="ECO:0000313" key="1">
    <source>
        <dbReference type="EMBL" id="KAK3698082.1"/>
    </source>
</evidence>
<sequence>METRARVSAGRSSLARASVPNEIPTVDNSTKKDSVDATPHTARPHDGVLAIQSGLHARTEAAVLHSAQRHPIRDSVEAGIFEFYVEEAGRWLDIVSPAGHMSKTVPKIAMNDILLYSACLAYASHVLYLLGRLDKHTEERYGNAALSLLILKLSEDPHTWFEGSVLSTTVLLRVSEQFSEVGDDQQYHLNGAFRVSASVGRSWSIDRLDLETTAFWTYLRMTVRQCFLCEQGTNCNMTLIRDHEFDEDIASEAGSTNRISHLLAKLCNACWAPAGELSKSELENIKAQIVLWRRALPASFDPWATFRRRDCPFTTVKYFSTWHVIAWQFYHAAEVLLAVHLAMFLPPTNILAQNQYLEREILIPTRKLCGATFSTNEIGVEINGAALVAWCGQFLLDKDERSSLNEMAEQDTL</sequence>
<dbReference type="Proteomes" id="UP001281147">
    <property type="component" value="Unassembled WGS sequence"/>
</dbReference>
<organism evidence="1 2">
    <name type="scientific">Vermiconidia calcicola</name>
    <dbReference type="NCBI Taxonomy" id="1690605"/>
    <lineage>
        <taxon>Eukaryota</taxon>
        <taxon>Fungi</taxon>
        <taxon>Dikarya</taxon>
        <taxon>Ascomycota</taxon>
        <taxon>Pezizomycotina</taxon>
        <taxon>Dothideomycetes</taxon>
        <taxon>Dothideomycetidae</taxon>
        <taxon>Mycosphaerellales</taxon>
        <taxon>Extremaceae</taxon>
        <taxon>Vermiconidia</taxon>
    </lineage>
</organism>
<reference evidence="1" key="1">
    <citation type="submission" date="2023-07" db="EMBL/GenBank/DDBJ databases">
        <title>Black Yeasts Isolated from many extreme environments.</title>
        <authorList>
            <person name="Coleine C."/>
            <person name="Stajich J.E."/>
            <person name="Selbmann L."/>
        </authorList>
    </citation>
    <scope>NUCLEOTIDE SEQUENCE</scope>
    <source>
        <strain evidence="1">CCFEE 5714</strain>
    </source>
</reference>
<proteinExistence type="predicted"/>
<keyword evidence="2" id="KW-1185">Reference proteome</keyword>
<dbReference type="EMBL" id="JAUTXU010000215">
    <property type="protein sequence ID" value="KAK3698082.1"/>
    <property type="molecule type" value="Genomic_DNA"/>
</dbReference>